<accession>A0ABT3Z9N5</accession>
<evidence type="ECO:0000256" key="1">
    <source>
        <dbReference type="ARBA" id="ARBA00023002"/>
    </source>
</evidence>
<organism evidence="3 4">
    <name type="scientific">Hoeflea algicola</name>
    <dbReference type="NCBI Taxonomy" id="2983763"/>
    <lineage>
        <taxon>Bacteria</taxon>
        <taxon>Pseudomonadati</taxon>
        <taxon>Pseudomonadota</taxon>
        <taxon>Alphaproteobacteria</taxon>
        <taxon>Hyphomicrobiales</taxon>
        <taxon>Rhizobiaceae</taxon>
        <taxon>Hoeflea</taxon>
    </lineage>
</organism>
<reference evidence="3" key="1">
    <citation type="submission" date="2022-10" db="EMBL/GenBank/DDBJ databases">
        <title>Hoeflea sp. G2-23, isolated from marine algae.</title>
        <authorList>
            <person name="Kristyanto S."/>
            <person name="Kim J.M."/>
            <person name="Jeon C.O."/>
        </authorList>
    </citation>
    <scope>NUCLEOTIDE SEQUENCE</scope>
    <source>
        <strain evidence="3">G2-23</strain>
    </source>
</reference>
<dbReference type="Gene3D" id="3.50.50.60">
    <property type="entry name" value="FAD/NAD(P)-binding domain"/>
    <property type="match status" value="1"/>
</dbReference>
<gene>
    <name evidence="3" type="ORF">OEG84_12335</name>
</gene>
<feature type="domain" description="FAD dependent oxidoreductase" evidence="2">
    <location>
        <begin position="4"/>
        <end position="342"/>
    </location>
</feature>
<name>A0ABT3Z9N5_9HYPH</name>
<dbReference type="RefSeq" id="WP_267654044.1">
    <property type="nucleotide sequence ID" value="NZ_JAOVZR010000001.1"/>
</dbReference>
<dbReference type="InterPro" id="IPR006076">
    <property type="entry name" value="FAD-dep_OxRdtase"/>
</dbReference>
<keyword evidence="1" id="KW-0560">Oxidoreductase</keyword>
<sequence length="370" mass="39298">MKTDILVIGGGIAGISAAARLAPEASVTVLEAEAMIGHHSSGRSAAIFIRNYGNATLRALNAASAPFLAAPEGVSETSLLSPRGEMLVATEADLPHYEAYLDGSDGLERLSAQQAQELVPILRADVIAAAAIEWDAQDIDVDRMLQGFARLLRAHGGRIVNNARVQSIARRDGVWTVTTPAGEFSAPIVINVAGGWADQLAEMAGVRAVGLQPLRRSAALIPAPVGHDINRWPLFANASDQWYAKPEAGKLMISPAEEDPVEPHDVWVDDMVLAEGLHRFEQAVTIPVTRVEHSWAGMRTFAPDRTPVVGFAPEVDGFFWLAGQGGYGMQTAPALSQLAADLCLGRRSALDPKVVGALDPARTSIQSQQG</sequence>
<comment type="caution">
    <text evidence="3">The sequence shown here is derived from an EMBL/GenBank/DDBJ whole genome shotgun (WGS) entry which is preliminary data.</text>
</comment>
<proteinExistence type="predicted"/>
<protein>
    <submittedName>
        <fullName evidence="3">FAD-binding oxidoreductase</fullName>
    </submittedName>
</protein>
<dbReference type="Proteomes" id="UP001073227">
    <property type="component" value="Unassembled WGS sequence"/>
</dbReference>
<evidence type="ECO:0000313" key="4">
    <source>
        <dbReference type="Proteomes" id="UP001073227"/>
    </source>
</evidence>
<dbReference type="SUPFAM" id="SSF51905">
    <property type="entry name" value="FAD/NAD(P)-binding domain"/>
    <property type="match status" value="1"/>
</dbReference>
<dbReference type="Gene3D" id="3.30.9.10">
    <property type="entry name" value="D-Amino Acid Oxidase, subunit A, domain 2"/>
    <property type="match status" value="1"/>
</dbReference>
<dbReference type="Pfam" id="PF01266">
    <property type="entry name" value="DAO"/>
    <property type="match status" value="1"/>
</dbReference>
<keyword evidence="4" id="KW-1185">Reference proteome</keyword>
<dbReference type="EMBL" id="JAOVZR010000001">
    <property type="protein sequence ID" value="MCY0148480.1"/>
    <property type="molecule type" value="Genomic_DNA"/>
</dbReference>
<dbReference type="PANTHER" id="PTHR13847">
    <property type="entry name" value="SARCOSINE DEHYDROGENASE-RELATED"/>
    <property type="match status" value="1"/>
</dbReference>
<dbReference type="InterPro" id="IPR036188">
    <property type="entry name" value="FAD/NAD-bd_sf"/>
</dbReference>
<evidence type="ECO:0000313" key="3">
    <source>
        <dbReference type="EMBL" id="MCY0148480.1"/>
    </source>
</evidence>
<evidence type="ECO:0000259" key="2">
    <source>
        <dbReference type="Pfam" id="PF01266"/>
    </source>
</evidence>
<dbReference type="PANTHER" id="PTHR13847:SF287">
    <property type="entry name" value="FAD-DEPENDENT OXIDOREDUCTASE DOMAIN-CONTAINING PROTEIN 1"/>
    <property type="match status" value="1"/>
</dbReference>